<dbReference type="GeneID" id="64194837"/>
<sequence length="78" mass="8756">MLEKGTVVYFLMNGYVMSGKVFDISGNNDNYEFSIEGYAGCAGPHIISSSQIHLTVFLSQEEAEKYKDNPQMYLPAYC</sequence>
<dbReference type="EMBL" id="QUSL01000039">
    <property type="protein sequence ID" value="RGD79115.1"/>
    <property type="molecule type" value="Genomic_DNA"/>
</dbReference>
<reference evidence="1 2" key="1">
    <citation type="submission" date="2018-08" db="EMBL/GenBank/DDBJ databases">
        <title>A genome reference for cultivated species of the human gut microbiota.</title>
        <authorList>
            <person name="Zou Y."/>
            <person name="Xue W."/>
            <person name="Luo G."/>
        </authorList>
    </citation>
    <scope>NUCLEOTIDE SEQUENCE [LARGE SCALE GENOMIC DNA]</scope>
    <source>
        <strain evidence="1 2">OM06-4</strain>
    </source>
</reference>
<evidence type="ECO:0000313" key="2">
    <source>
        <dbReference type="Proteomes" id="UP000261032"/>
    </source>
</evidence>
<dbReference type="AlphaFoldDB" id="A0A3E3E9H4"/>
<comment type="caution">
    <text evidence="1">The sequence shown here is derived from an EMBL/GenBank/DDBJ whole genome shotgun (WGS) entry which is preliminary data.</text>
</comment>
<proteinExistence type="predicted"/>
<gene>
    <name evidence="1" type="ORF">DXB93_16485</name>
</gene>
<accession>A0A3E3E9H4</accession>
<dbReference type="Proteomes" id="UP000261032">
    <property type="component" value="Unassembled WGS sequence"/>
</dbReference>
<dbReference type="RefSeq" id="WP_003535946.1">
    <property type="nucleotide sequence ID" value="NZ_AP031443.1"/>
</dbReference>
<evidence type="ECO:0000313" key="1">
    <source>
        <dbReference type="EMBL" id="RGD79115.1"/>
    </source>
</evidence>
<protein>
    <submittedName>
        <fullName evidence="1">Uncharacterized protein</fullName>
    </submittedName>
</protein>
<organism evidence="1 2">
    <name type="scientific">Thomasclavelia ramosa</name>
    <dbReference type="NCBI Taxonomy" id="1547"/>
    <lineage>
        <taxon>Bacteria</taxon>
        <taxon>Bacillati</taxon>
        <taxon>Bacillota</taxon>
        <taxon>Erysipelotrichia</taxon>
        <taxon>Erysipelotrichales</taxon>
        <taxon>Coprobacillaceae</taxon>
        <taxon>Thomasclavelia</taxon>
    </lineage>
</organism>
<name>A0A3E3E9H4_9FIRM</name>